<organism evidence="2 3">
    <name type="scientific">Rhinocladiella mackenziei CBS 650.93</name>
    <dbReference type="NCBI Taxonomy" id="1442369"/>
    <lineage>
        <taxon>Eukaryota</taxon>
        <taxon>Fungi</taxon>
        <taxon>Dikarya</taxon>
        <taxon>Ascomycota</taxon>
        <taxon>Pezizomycotina</taxon>
        <taxon>Eurotiomycetes</taxon>
        <taxon>Chaetothyriomycetidae</taxon>
        <taxon>Chaetothyriales</taxon>
        <taxon>Herpotrichiellaceae</taxon>
        <taxon>Rhinocladiella</taxon>
    </lineage>
</organism>
<dbReference type="GeneID" id="25290438"/>
<sequence>MKMMHPVKRRRLGQSPKFINKPFRSPLRRPDVRCPVQAPEEQSHRPDSVPERNPALSPSVTTLEVPVQSSPTSALSLDYQSAHPEYKNLQKKYSALSHRLTQLRQSLNTSQQALQIEASGQDAELQTLITKWRTIAREAAEELYADAKERINRMGGLIAWRRQAAEEALHLNRNTETDEMHHDNVSVLEHQQLDDLEDSEKEESSFSMATMLQQMNIDLSTIGFDGRLERWVE</sequence>
<evidence type="ECO:0000313" key="2">
    <source>
        <dbReference type="EMBL" id="KIX07713.1"/>
    </source>
</evidence>
<feature type="compositionally biased region" description="Basic residues" evidence="1">
    <location>
        <begin position="1"/>
        <end position="12"/>
    </location>
</feature>
<feature type="compositionally biased region" description="Basic and acidic residues" evidence="1">
    <location>
        <begin position="41"/>
        <end position="50"/>
    </location>
</feature>
<protein>
    <submittedName>
        <fullName evidence="2">Rhinocladiella mackenziei CBS 650.93 unplaced genomic scaffold supercont1.2, whole genome shotgun sequence</fullName>
    </submittedName>
</protein>
<dbReference type="Gene3D" id="6.10.140.1020">
    <property type="match status" value="1"/>
</dbReference>
<feature type="region of interest" description="Disordered" evidence="1">
    <location>
        <begin position="1"/>
        <end position="68"/>
    </location>
</feature>
<keyword evidence="3" id="KW-1185">Reference proteome</keyword>
<reference evidence="2 3" key="1">
    <citation type="submission" date="2015-01" db="EMBL/GenBank/DDBJ databases">
        <title>The Genome Sequence of Rhinocladiella mackenzie CBS 650.93.</title>
        <authorList>
            <consortium name="The Broad Institute Genomics Platform"/>
            <person name="Cuomo C."/>
            <person name="de Hoog S."/>
            <person name="Gorbushina A."/>
            <person name="Stielow B."/>
            <person name="Teixiera M."/>
            <person name="Abouelleil A."/>
            <person name="Chapman S.B."/>
            <person name="Priest M."/>
            <person name="Young S.K."/>
            <person name="Wortman J."/>
            <person name="Nusbaum C."/>
            <person name="Birren B."/>
        </authorList>
    </citation>
    <scope>NUCLEOTIDE SEQUENCE [LARGE SCALE GENOMIC DNA]</scope>
    <source>
        <strain evidence="2 3">CBS 650.93</strain>
    </source>
</reference>
<dbReference type="OrthoDB" id="27934at2759"/>
<dbReference type="HOGENOM" id="CLU_045012_1_0_1"/>
<evidence type="ECO:0000313" key="3">
    <source>
        <dbReference type="Proteomes" id="UP000053617"/>
    </source>
</evidence>
<feature type="compositionally biased region" description="Polar residues" evidence="1">
    <location>
        <begin position="56"/>
        <end position="68"/>
    </location>
</feature>
<dbReference type="AlphaFoldDB" id="A0A0D2HB98"/>
<dbReference type="VEuPathDB" id="FungiDB:Z518_02367"/>
<name>A0A0D2HB98_9EURO</name>
<evidence type="ECO:0000256" key="1">
    <source>
        <dbReference type="SAM" id="MobiDB-lite"/>
    </source>
</evidence>
<proteinExistence type="predicted"/>
<dbReference type="Proteomes" id="UP000053617">
    <property type="component" value="Unassembled WGS sequence"/>
</dbReference>
<gene>
    <name evidence="2" type="ORF">Z518_02367</name>
</gene>
<dbReference type="RefSeq" id="XP_013274849.1">
    <property type="nucleotide sequence ID" value="XM_013419395.1"/>
</dbReference>
<dbReference type="GO" id="GO:0006310">
    <property type="term" value="P:DNA recombination"/>
    <property type="evidence" value="ECO:0007669"/>
    <property type="project" value="TreeGrafter"/>
</dbReference>
<dbReference type="PANTHER" id="PTHR28527">
    <property type="entry name" value="MATING-TYPE SWITCHING PROTEIN SWI2-RELATED"/>
    <property type="match status" value="1"/>
</dbReference>
<dbReference type="STRING" id="1442369.A0A0D2HB98"/>
<dbReference type="PANTHER" id="PTHR28527:SF1">
    <property type="entry name" value="SWI5-DEPENDENT RECOMBINATION DNA REPAIR PROTEIN 1"/>
    <property type="match status" value="1"/>
</dbReference>
<dbReference type="EMBL" id="KN847476">
    <property type="protein sequence ID" value="KIX07713.1"/>
    <property type="molecule type" value="Genomic_DNA"/>
</dbReference>
<accession>A0A0D2HB98</accession>